<keyword evidence="3" id="KW-1185">Reference proteome</keyword>
<evidence type="ECO:0000256" key="1">
    <source>
        <dbReference type="SAM" id="Phobius"/>
    </source>
</evidence>
<gene>
    <name evidence="2" type="ORF">E2C01_085621</name>
</gene>
<feature type="transmembrane region" description="Helical" evidence="1">
    <location>
        <begin position="44"/>
        <end position="69"/>
    </location>
</feature>
<accession>A0A5B7J7C8</accession>
<evidence type="ECO:0000313" key="3">
    <source>
        <dbReference type="Proteomes" id="UP000324222"/>
    </source>
</evidence>
<dbReference type="AlphaFoldDB" id="A0A5B7J7C8"/>
<comment type="caution">
    <text evidence="2">The sequence shown here is derived from an EMBL/GenBank/DDBJ whole genome shotgun (WGS) entry which is preliminary data.</text>
</comment>
<dbReference type="Proteomes" id="UP000324222">
    <property type="component" value="Unassembled WGS sequence"/>
</dbReference>
<reference evidence="2 3" key="1">
    <citation type="submission" date="2019-05" db="EMBL/GenBank/DDBJ databases">
        <title>Another draft genome of Portunus trituberculatus and its Hox gene families provides insights of decapod evolution.</title>
        <authorList>
            <person name="Jeong J.-H."/>
            <person name="Song I."/>
            <person name="Kim S."/>
            <person name="Choi T."/>
            <person name="Kim D."/>
            <person name="Ryu S."/>
            <person name="Kim W."/>
        </authorList>
    </citation>
    <scope>NUCLEOTIDE SEQUENCE [LARGE SCALE GENOMIC DNA]</scope>
    <source>
        <tissue evidence="2">Muscle</tissue>
    </source>
</reference>
<dbReference type="EMBL" id="VSRR010085064">
    <property type="protein sequence ID" value="MPC90625.1"/>
    <property type="molecule type" value="Genomic_DNA"/>
</dbReference>
<protein>
    <submittedName>
        <fullName evidence="2">Uncharacterized protein</fullName>
    </submittedName>
</protein>
<evidence type="ECO:0000313" key="2">
    <source>
        <dbReference type="EMBL" id="MPC90625.1"/>
    </source>
</evidence>
<organism evidence="2 3">
    <name type="scientific">Portunus trituberculatus</name>
    <name type="common">Swimming crab</name>
    <name type="synonym">Neptunus trituberculatus</name>
    <dbReference type="NCBI Taxonomy" id="210409"/>
    <lineage>
        <taxon>Eukaryota</taxon>
        <taxon>Metazoa</taxon>
        <taxon>Ecdysozoa</taxon>
        <taxon>Arthropoda</taxon>
        <taxon>Crustacea</taxon>
        <taxon>Multicrustacea</taxon>
        <taxon>Malacostraca</taxon>
        <taxon>Eumalacostraca</taxon>
        <taxon>Eucarida</taxon>
        <taxon>Decapoda</taxon>
        <taxon>Pleocyemata</taxon>
        <taxon>Brachyura</taxon>
        <taxon>Eubrachyura</taxon>
        <taxon>Portunoidea</taxon>
        <taxon>Portunidae</taxon>
        <taxon>Portuninae</taxon>
        <taxon>Portunus</taxon>
    </lineage>
</organism>
<keyword evidence="1" id="KW-0812">Transmembrane</keyword>
<keyword evidence="1" id="KW-1133">Transmembrane helix</keyword>
<dbReference type="PROSITE" id="PS51257">
    <property type="entry name" value="PROKAR_LIPOPROTEIN"/>
    <property type="match status" value="1"/>
</dbReference>
<keyword evidence="1" id="KW-0472">Membrane</keyword>
<proteinExistence type="predicted"/>
<name>A0A5B7J7C8_PORTR</name>
<sequence length="70" mass="7710">MSRSPPPPTLNPCWASLACLRYRQAVLIPLPTAINSIPQTNFPLAMFFVLFSPLVFLSLSLSLSLSLCVF</sequence>